<feature type="region of interest" description="Disordered" evidence="1">
    <location>
        <begin position="81"/>
        <end position="104"/>
    </location>
</feature>
<dbReference type="AlphaFoldDB" id="A0A438DDN7"/>
<comment type="caution">
    <text evidence="2">The sequence shown here is derived from an EMBL/GenBank/DDBJ whole genome shotgun (WGS) entry which is preliminary data.</text>
</comment>
<name>A0A438DDN7_VITVI</name>
<dbReference type="EMBL" id="QGNW01001673">
    <property type="protein sequence ID" value="RVW33548.1"/>
    <property type="molecule type" value="Genomic_DNA"/>
</dbReference>
<evidence type="ECO:0000256" key="1">
    <source>
        <dbReference type="SAM" id="MobiDB-lite"/>
    </source>
</evidence>
<evidence type="ECO:0000313" key="3">
    <source>
        <dbReference type="Proteomes" id="UP000288805"/>
    </source>
</evidence>
<reference evidence="2 3" key="1">
    <citation type="journal article" date="2018" name="PLoS Genet.">
        <title>Population sequencing reveals clonal diversity and ancestral inbreeding in the grapevine cultivar Chardonnay.</title>
        <authorList>
            <person name="Roach M.J."/>
            <person name="Johnson D.L."/>
            <person name="Bohlmann J."/>
            <person name="van Vuuren H.J."/>
            <person name="Jones S.J."/>
            <person name="Pretorius I.S."/>
            <person name="Schmidt S.A."/>
            <person name="Borneman A.R."/>
        </authorList>
    </citation>
    <scope>NUCLEOTIDE SEQUENCE [LARGE SCALE GENOMIC DNA]</scope>
    <source>
        <strain evidence="3">cv. Chardonnay</strain>
        <tissue evidence="2">Leaf</tissue>
    </source>
</reference>
<feature type="compositionally biased region" description="Pro residues" evidence="1">
    <location>
        <begin position="82"/>
        <end position="100"/>
    </location>
</feature>
<feature type="region of interest" description="Disordered" evidence="1">
    <location>
        <begin position="44"/>
        <end position="69"/>
    </location>
</feature>
<organism evidence="2 3">
    <name type="scientific">Vitis vinifera</name>
    <name type="common">Grape</name>
    <dbReference type="NCBI Taxonomy" id="29760"/>
    <lineage>
        <taxon>Eukaryota</taxon>
        <taxon>Viridiplantae</taxon>
        <taxon>Streptophyta</taxon>
        <taxon>Embryophyta</taxon>
        <taxon>Tracheophyta</taxon>
        <taxon>Spermatophyta</taxon>
        <taxon>Magnoliopsida</taxon>
        <taxon>eudicotyledons</taxon>
        <taxon>Gunneridae</taxon>
        <taxon>Pentapetalae</taxon>
        <taxon>rosids</taxon>
        <taxon>Vitales</taxon>
        <taxon>Vitaceae</taxon>
        <taxon>Viteae</taxon>
        <taxon>Vitis</taxon>
    </lineage>
</organism>
<protein>
    <submittedName>
        <fullName evidence="2">Uncharacterized protein</fullName>
    </submittedName>
</protein>
<sequence>MAALLYFEEKVHRKKLLRADCIPLLFPRLLCQILEHLGYPVEPQHERSTNLEQPEDPVDIPADTQPPAPVVAPTEHILEVPPSAPQATPQPPPVIPPTSEPSPSVEPRIAIPIIEYRGLCHTFQELATSQSILTQQMTALPLEHAIPSPPEPSQAPPFVDQPMPPEEPTTGEVEAAEPSSPQHPPPTI</sequence>
<gene>
    <name evidence="2" type="ORF">CK203_095932</name>
</gene>
<feature type="region of interest" description="Disordered" evidence="1">
    <location>
        <begin position="144"/>
        <end position="188"/>
    </location>
</feature>
<accession>A0A438DDN7</accession>
<evidence type="ECO:0000313" key="2">
    <source>
        <dbReference type="EMBL" id="RVW33548.1"/>
    </source>
</evidence>
<dbReference type="Proteomes" id="UP000288805">
    <property type="component" value="Unassembled WGS sequence"/>
</dbReference>
<proteinExistence type="predicted"/>